<evidence type="ECO:0000313" key="1">
    <source>
        <dbReference type="EMBL" id="CEK60939.1"/>
    </source>
</evidence>
<reference evidence="1" key="1">
    <citation type="submission" date="2014-12" db="EMBL/GenBank/DDBJ databases">
        <title>Insight into the proteome of Arion vulgaris.</title>
        <authorList>
            <person name="Aradska J."/>
            <person name="Bulat T."/>
            <person name="Smidak R."/>
            <person name="Sarate P."/>
            <person name="Gangsoo J."/>
            <person name="Sialana F."/>
            <person name="Bilban M."/>
            <person name="Lubec G."/>
        </authorList>
    </citation>
    <scope>NUCLEOTIDE SEQUENCE</scope>
    <source>
        <tissue evidence="1">Skin</tissue>
    </source>
</reference>
<protein>
    <submittedName>
        <fullName evidence="1">Uncharacterized protein</fullName>
    </submittedName>
</protein>
<sequence length="50" mass="6041">MLHENSSFENVELKIRYQEGHDKLQFYVLLAVERTKRTQLCNPTYQELNI</sequence>
<accession>A0A0B6YXA2</accession>
<name>A0A0B6YXA2_9EUPU</name>
<gene>
    <name evidence="1" type="primary">ORF40805</name>
</gene>
<dbReference type="AlphaFoldDB" id="A0A0B6YXA2"/>
<organism evidence="1">
    <name type="scientific">Arion vulgaris</name>
    <dbReference type="NCBI Taxonomy" id="1028688"/>
    <lineage>
        <taxon>Eukaryota</taxon>
        <taxon>Metazoa</taxon>
        <taxon>Spiralia</taxon>
        <taxon>Lophotrochozoa</taxon>
        <taxon>Mollusca</taxon>
        <taxon>Gastropoda</taxon>
        <taxon>Heterobranchia</taxon>
        <taxon>Euthyneura</taxon>
        <taxon>Panpulmonata</taxon>
        <taxon>Eupulmonata</taxon>
        <taxon>Stylommatophora</taxon>
        <taxon>Helicina</taxon>
        <taxon>Arionoidea</taxon>
        <taxon>Arionidae</taxon>
        <taxon>Arion</taxon>
    </lineage>
</organism>
<proteinExistence type="predicted"/>
<dbReference type="EMBL" id="HACG01014074">
    <property type="protein sequence ID" value="CEK60939.1"/>
    <property type="molecule type" value="Transcribed_RNA"/>
</dbReference>